<gene>
    <name evidence="1" type="ORF">QFC21_003998</name>
</gene>
<dbReference type="EMBL" id="JASBWT010000013">
    <property type="protein sequence ID" value="KAJ9099119.1"/>
    <property type="molecule type" value="Genomic_DNA"/>
</dbReference>
<protein>
    <submittedName>
        <fullName evidence="1">Uncharacterized protein</fullName>
    </submittedName>
</protein>
<evidence type="ECO:0000313" key="2">
    <source>
        <dbReference type="Proteomes" id="UP001227268"/>
    </source>
</evidence>
<organism evidence="1 2">
    <name type="scientific">Naganishia friedmannii</name>
    <dbReference type="NCBI Taxonomy" id="89922"/>
    <lineage>
        <taxon>Eukaryota</taxon>
        <taxon>Fungi</taxon>
        <taxon>Dikarya</taxon>
        <taxon>Basidiomycota</taxon>
        <taxon>Agaricomycotina</taxon>
        <taxon>Tremellomycetes</taxon>
        <taxon>Filobasidiales</taxon>
        <taxon>Filobasidiaceae</taxon>
        <taxon>Naganishia</taxon>
    </lineage>
</organism>
<evidence type="ECO:0000313" key="1">
    <source>
        <dbReference type="EMBL" id="KAJ9099119.1"/>
    </source>
</evidence>
<keyword evidence="2" id="KW-1185">Reference proteome</keyword>
<accession>A0ACC2VJF4</accession>
<sequence>MTTTSCINFCDGKGYVFAGTEYSGECYCGNVLASTSTVAPATDCSMACSGAAGEPCGGPNRINLFGNGKTPPSGPITNPGVGTWKSVGCYTDGPGRTLTHQVNTQGAVTVANCIAACQAANYVIAGVEYAGECYCDNTFQNGGVSATSGCSMTCSGNSSEFCGGPNRLNAYTNGSPVTPTPTPTPTPSAPTVAYPAISGWTAKGCYADLGRTLQYGVAVTGGMTIEKCLAACLAAKYTIAGVEYAGECWCDTQYRLGGGPAPDGDAQCNMKCSGNQAQLCGGPYRLAVWELASAAISTTTPVASPVTTSATVSATTPVSSSASQWEYLGCYTDNVNTRTLRYAVDVGGKNSHENCQAACLKVGYAYSGTEYTAECFCDSAISNGGAKAADGEAGCNMPCQAGLATDRCGGGGRLTMYHFTGTITAPPTPVNPPAGGGGGSTVAPVTTGLPSTWAYRGCYIDNANGRILANQRPDSNTLTVEACINSCSTLGFSVAGMEYSTQCFCGNTIVNGGVPASLDSQCSMPCGGKAAEACGAGNRMSIYSLNANLTTLGVPTAQTTGLPTGWKYSGCITDSNQQRALPIEIDMAGTLTPEKCISQCAAFGYSAAGLEYGSQCYCGDPSDIVNNGAKTVAETQCNFPCDGSATALCGAGLLLSYYTAATPATWPTPANAGRYEFLIGGLVVPLITTLGINNKVTFVEKFGTGAPNTTGAYELDYSRTNDMGAAWRTMHMQNVGLSDVFCAVGITLPDKSGRVVTIGGWSFDSTYGVRFYTPDGSPGVPGKNDWQENNQELALQDGRWYPGAMIMANGSILVVGGERGSNDIAVPTLEVLPKPAGGRTALYMDWLARTDPNNLYPYLYVLPGGGIFVQYYNEARILDENSFNTIKTLPNVPGSVRNPAAGRTYPLQGAAAIFPQYAPYTDPITFIVCGGSEGIGQNAGNGLDNCASIQPEGQNPNWVIERMPSRRVMGNMVSLPDGTFLILNGGQTGVAGFGLGKNPNLQALLYDPSKPIGSRMSILGSTIVARMYHSEAILLHDGRVLVSGSDPQDPEFPEEFRVEVYVPPYLTDGRTQPQFTIAAGQTDWAYGSSHSITVTRNTGAVGSMRVSLVAPISSTHGNSVNQRILFPQVNCGGNQCTIVAPPNAHVCPPGWYQLFLLDGPTPSYSQWVHIGGDPASLGNWPNFPDFTKPGL</sequence>
<name>A0ACC2VJF4_9TREE</name>
<proteinExistence type="predicted"/>
<reference evidence="1" key="1">
    <citation type="submission" date="2023-04" db="EMBL/GenBank/DDBJ databases">
        <title>Draft Genome sequencing of Naganishia species isolated from polar environments using Oxford Nanopore Technology.</title>
        <authorList>
            <person name="Leo P."/>
            <person name="Venkateswaran K."/>
        </authorList>
    </citation>
    <scope>NUCLEOTIDE SEQUENCE</scope>
    <source>
        <strain evidence="1">MNA-CCFEE 5423</strain>
    </source>
</reference>
<dbReference type="Proteomes" id="UP001227268">
    <property type="component" value="Unassembled WGS sequence"/>
</dbReference>
<comment type="caution">
    <text evidence="1">The sequence shown here is derived from an EMBL/GenBank/DDBJ whole genome shotgun (WGS) entry which is preliminary data.</text>
</comment>